<protein>
    <submittedName>
        <fullName evidence="3">NAD(P)-dependent dehydrogenase, short-chain alcohol dehydrogenase family</fullName>
    </submittedName>
</protein>
<dbReference type="OrthoDB" id="7442at2157"/>
<dbReference type="Proteomes" id="UP000199126">
    <property type="component" value="Unassembled WGS sequence"/>
</dbReference>
<dbReference type="PANTHER" id="PTHR42760">
    <property type="entry name" value="SHORT-CHAIN DEHYDROGENASES/REDUCTASES FAMILY MEMBER"/>
    <property type="match status" value="1"/>
</dbReference>
<reference evidence="4" key="1">
    <citation type="submission" date="2016-10" db="EMBL/GenBank/DDBJ databases">
        <authorList>
            <person name="Varghese N."/>
            <person name="Submissions S."/>
        </authorList>
    </citation>
    <scope>NUCLEOTIDE SEQUENCE [LARGE SCALE GENOMIC DNA]</scope>
    <source>
        <strain evidence="4">CGMCC 1.10121</strain>
    </source>
</reference>
<proteinExistence type="inferred from homology"/>
<dbReference type="Gene3D" id="3.40.50.720">
    <property type="entry name" value="NAD(P)-binding Rossmann-like Domain"/>
    <property type="match status" value="1"/>
</dbReference>
<dbReference type="AlphaFoldDB" id="A0A1H8QBX4"/>
<dbReference type="GO" id="GO:0048038">
    <property type="term" value="F:quinone binding"/>
    <property type="evidence" value="ECO:0007669"/>
    <property type="project" value="TreeGrafter"/>
</dbReference>
<evidence type="ECO:0000256" key="2">
    <source>
        <dbReference type="ARBA" id="ARBA00023002"/>
    </source>
</evidence>
<dbReference type="GO" id="GO:0006633">
    <property type="term" value="P:fatty acid biosynthetic process"/>
    <property type="evidence" value="ECO:0007669"/>
    <property type="project" value="TreeGrafter"/>
</dbReference>
<keyword evidence="4" id="KW-1185">Reference proteome</keyword>
<sequence>MLSPDLTGRTVLVTGSAKGIGRELLLATAEAGASVAVHYHTSAEEARETAAAAAERGAPETTTVRGNVTEPDAVDAMFDAVEKDLGPVDVLVNNVGAFAPSHWEEIDFETWNTVLETNFNGTYLCSKRALPAMREQGWGRIVNVGYAGSERALVHPKNFPYFVAKTGVLMFTRMLATDTQDDGITVNAVSPYVVENSDEFPADAPRGRWARFEDLRQVMLFFLDEDSDYISGENVEIDGGWQPERL</sequence>
<evidence type="ECO:0000313" key="3">
    <source>
        <dbReference type="EMBL" id="SEO51725.1"/>
    </source>
</evidence>
<accession>A0A1H8QBX4</accession>
<dbReference type="PRINTS" id="PR00081">
    <property type="entry name" value="GDHRDH"/>
</dbReference>
<dbReference type="GO" id="GO:0016616">
    <property type="term" value="F:oxidoreductase activity, acting on the CH-OH group of donors, NAD or NADP as acceptor"/>
    <property type="evidence" value="ECO:0007669"/>
    <property type="project" value="TreeGrafter"/>
</dbReference>
<evidence type="ECO:0000256" key="1">
    <source>
        <dbReference type="ARBA" id="ARBA00006484"/>
    </source>
</evidence>
<dbReference type="Pfam" id="PF13561">
    <property type="entry name" value="adh_short_C2"/>
    <property type="match status" value="1"/>
</dbReference>
<dbReference type="FunFam" id="3.40.50.720:FF:000084">
    <property type="entry name" value="Short-chain dehydrogenase reductase"/>
    <property type="match status" value="1"/>
</dbReference>
<name>A0A1H8QBX4_9EURY</name>
<gene>
    <name evidence="3" type="ORF">SAMN04487948_10330</name>
</gene>
<dbReference type="InterPro" id="IPR036291">
    <property type="entry name" value="NAD(P)-bd_dom_sf"/>
</dbReference>
<dbReference type="InterPro" id="IPR002347">
    <property type="entry name" value="SDR_fam"/>
</dbReference>
<dbReference type="SUPFAM" id="SSF51735">
    <property type="entry name" value="NAD(P)-binding Rossmann-fold domains"/>
    <property type="match status" value="1"/>
</dbReference>
<dbReference type="CDD" id="cd05233">
    <property type="entry name" value="SDR_c"/>
    <property type="match status" value="1"/>
</dbReference>
<evidence type="ECO:0000313" key="4">
    <source>
        <dbReference type="Proteomes" id="UP000199126"/>
    </source>
</evidence>
<keyword evidence="2" id="KW-0560">Oxidoreductase</keyword>
<dbReference type="RefSeq" id="WP_089823011.1">
    <property type="nucleotide sequence ID" value="NZ_FODV01000003.1"/>
</dbReference>
<organism evidence="3 4">
    <name type="scientific">Halogranum amylolyticum</name>
    <dbReference type="NCBI Taxonomy" id="660520"/>
    <lineage>
        <taxon>Archaea</taxon>
        <taxon>Methanobacteriati</taxon>
        <taxon>Methanobacteriota</taxon>
        <taxon>Stenosarchaea group</taxon>
        <taxon>Halobacteria</taxon>
        <taxon>Halobacteriales</taxon>
        <taxon>Haloferacaceae</taxon>
    </lineage>
</organism>
<dbReference type="EMBL" id="FODV01000003">
    <property type="protein sequence ID" value="SEO51725.1"/>
    <property type="molecule type" value="Genomic_DNA"/>
</dbReference>
<comment type="similarity">
    <text evidence="1">Belongs to the short-chain dehydrogenases/reductases (SDR) family.</text>
</comment>
<dbReference type="PANTHER" id="PTHR42760:SF133">
    <property type="entry name" value="3-OXOACYL-[ACYL-CARRIER-PROTEIN] REDUCTASE"/>
    <property type="match status" value="1"/>
</dbReference>
<dbReference type="PRINTS" id="PR00080">
    <property type="entry name" value="SDRFAMILY"/>
</dbReference>